<evidence type="ECO:0000256" key="1">
    <source>
        <dbReference type="ARBA" id="ARBA00022860"/>
    </source>
</evidence>
<feature type="region of interest" description="Disordered" evidence="3">
    <location>
        <begin position="355"/>
        <end position="470"/>
    </location>
</feature>
<dbReference type="PROSITE" id="PS50096">
    <property type="entry name" value="IQ"/>
    <property type="match status" value="1"/>
</dbReference>
<dbReference type="KEGG" id="mcha:111015059"/>
<dbReference type="PANTHER" id="PTHR32295">
    <property type="entry name" value="IQ-DOMAIN 5-RELATED"/>
    <property type="match status" value="1"/>
</dbReference>
<dbReference type="Proteomes" id="UP000504603">
    <property type="component" value="Unplaced"/>
</dbReference>
<feature type="region of interest" description="Disordered" evidence="3">
    <location>
        <begin position="292"/>
        <end position="316"/>
    </location>
</feature>
<gene>
    <name evidence="5" type="primary">LOC111015059</name>
</gene>
<feature type="compositionally biased region" description="Polar residues" evidence="3">
    <location>
        <begin position="38"/>
        <end position="49"/>
    </location>
</feature>
<dbReference type="Pfam" id="PF00612">
    <property type="entry name" value="IQ"/>
    <property type="match status" value="1"/>
</dbReference>
<evidence type="ECO:0000313" key="5">
    <source>
        <dbReference type="RefSeq" id="XP_022145664.1"/>
    </source>
</evidence>
<dbReference type="CDD" id="cd23767">
    <property type="entry name" value="IQCD"/>
    <property type="match status" value="1"/>
</dbReference>
<name>A0A6J1CVX2_MOMCH</name>
<dbReference type="Gene3D" id="1.20.5.190">
    <property type="match status" value="1"/>
</dbReference>
<evidence type="ECO:0000256" key="2">
    <source>
        <dbReference type="ARBA" id="ARBA00024341"/>
    </source>
</evidence>
<keyword evidence="4" id="KW-1185">Reference proteome</keyword>
<comment type="similarity">
    <text evidence="2">Belongs to the IQD family.</text>
</comment>
<organism evidence="4 5">
    <name type="scientific">Momordica charantia</name>
    <name type="common">Bitter gourd</name>
    <name type="synonym">Balsam pear</name>
    <dbReference type="NCBI Taxonomy" id="3673"/>
    <lineage>
        <taxon>Eukaryota</taxon>
        <taxon>Viridiplantae</taxon>
        <taxon>Streptophyta</taxon>
        <taxon>Embryophyta</taxon>
        <taxon>Tracheophyta</taxon>
        <taxon>Spermatophyta</taxon>
        <taxon>Magnoliopsida</taxon>
        <taxon>eudicotyledons</taxon>
        <taxon>Gunneridae</taxon>
        <taxon>Pentapetalae</taxon>
        <taxon>rosids</taxon>
        <taxon>fabids</taxon>
        <taxon>Cucurbitales</taxon>
        <taxon>Cucurbitaceae</taxon>
        <taxon>Momordiceae</taxon>
        <taxon>Momordica</taxon>
    </lineage>
</organism>
<keyword evidence="1" id="KW-0112">Calmodulin-binding</keyword>
<dbReference type="PANTHER" id="PTHR32295:SF216">
    <property type="entry name" value="PROTEIN IQ-DOMAIN 3"/>
    <property type="match status" value="1"/>
</dbReference>
<evidence type="ECO:0000313" key="4">
    <source>
        <dbReference type="Proteomes" id="UP000504603"/>
    </source>
</evidence>
<feature type="compositionally biased region" description="Polar residues" evidence="3">
    <location>
        <begin position="293"/>
        <end position="302"/>
    </location>
</feature>
<dbReference type="InterPro" id="IPR000048">
    <property type="entry name" value="IQ_motif_EF-hand-BS"/>
</dbReference>
<feature type="compositionally biased region" description="Polar residues" evidence="3">
    <location>
        <begin position="372"/>
        <end position="381"/>
    </location>
</feature>
<dbReference type="GO" id="GO:0005516">
    <property type="term" value="F:calmodulin binding"/>
    <property type="evidence" value="ECO:0007669"/>
    <property type="project" value="UniProtKB-KW"/>
</dbReference>
<feature type="compositionally biased region" description="Polar residues" evidence="3">
    <location>
        <begin position="433"/>
        <end position="447"/>
    </location>
</feature>
<dbReference type="SMART" id="SM00015">
    <property type="entry name" value="IQ"/>
    <property type="match status" value="1"/>
</dbReference>
<proteinExistence type="inferred from homology"/>
<reference evidence="5" key="1">
    <citation type="submission" date="2025-08" db="UniProtKB">
        <authorList>
            <consortium name="RefSeq"/>
        </authorList>
    </citation>
    <scope>IDENTIFICATION</scope>
    <source>
        <strain evidence="5">OHB3-1</strain>
    </source>
</reference>
<dbReference type="AlphaFoldDB" id="A0A6J1CVX2"/>
<sequence>MGRKGNWFRTVKKALGLSPISKRKKEQKKKFSEKQKHPSSGSTHSVSIANQITQLEKVKRTCVENEEHYHAHPFPISNSPAMASTTAAPLFHPINVTQSTRKSKEEMAAIKIQSVFRGYLARLEMRTLRGLLRLKSLVESSVADRQATNSVRCMQLFVRVHSQIRSRRLRKLEENQALQKNLLQQHANKLEIFQVGKEWNDSTQSKEKVEAKLLSKHEAARRRERALAYAFSQQRIWRNSSRSINPLFTDPNNPTWGWSWMERWMAAQQWRDATCGLDCGEINKADARFELSSEANSPTASRSESHRYTFPSLSTPSRARSVAEAKQLKSSNTRKSSVPDDECSKADARFELISEANSPTASRSESHRYTFASLSTPSTRRSIAGAAKSKLSSTRKCSVPDDDCKSQASVRSNRSLRHSSGGHGLSLRDDESQTSQSTLPSYMTFTESARAKSRFPSPVQTEKNGVPEITSFSSAKKQLLYPPSPAMSRRHSFRLIAA</sequence>
<dbReference type="OrthoDB" id="1681667at2759"/>
<protein>
    <submittedName>
        <fullName evidence="5">Protein IQ-DOMAIN 1-like</fullName>
    </submittedName>
</protein>
<dbReference type="RefSeq" id="XP_022145664.1">
    <property type="nucleotide sequence ID" value="XM_022289972.1"/>
</dbReference>
<evidence type="ECO:0000256" key="3">
    <source>
        <dbReference type="SAM" id="MobiDB-lite"/>
    </source>
</evidence>
<feature type="region of interest" description="Disordered" evidence="3">
    <location>
        <begin position="14"/>
        <end position="49"/>
    </location>
</feature>
<accession>A0A6J1CVX2</accession>
<dbReference type="GeneID" id="111015059"/>